<dbReference type="Proteomes" id="UP000189857">
    <property type="component" value="Unassembled WGS sequence"/>
</dbReference>
<protein>
    <submittedName>
        <fullName evidence="1">Uncharacterized protein</fullName>
    </submittedName>
</protein>
<sequence>MNFNEYKTKLGVGRVHTDGQRHRYEARNIIEETWYSDPTHTVGWFYDAEHDDQPNENTDLRPEGSGTKIPIEIKFMVNSYRTLNKDEVDNRIMFKPSYKCNIPYYKDKYEIPTNSVFPTGLFVDLKNKDGIYNRWLVVSTASANNSEFPTWSVLPCGHKFQWVDGGKKKEMWGVERSQSSYTSGVWHDHVFESTDNITKCILPYNETTKTLFYNKRIIISVDLPEPLAWRVSKVEPFANRGNILYTFKEDNYDQHHDVIERDDSGRIIGMWADLINESNLPSYIPAEIDPTLSGNYAEITYAGAEPHIKVKGSYKAVTIAYYNSNELINDQTPGEWSYYIDDTDASELVKVIEGNSSNTIKIKFLGDEEYIGKVLTVKNNRDGLVAELPLQIVSL</sequence>
<dbReference type="RefSeq" id="WP_078788032.1">
    <property type="nucleotide sequence ID" value="NZ_FMTO01000014.1"/>
</dbReference>
<dbReference type="AlphaFoldDB" id="A0A1T4Q4Q7"/>
<evidence type="ECO:0000313" key="2">
    <source>
        <dbReference type="Proteomes" id="UP000189857"/>
    </source>
</evidence>
<organism evidence="1 2">
    <name type="scientific">Eubacterium ruminantium</name>
    <dbReference type="NCBI Taxonomy" id="42322"/>
    <lineage>
        <taxon>Bacteria</taxon>
        <taxon>Bacillati</taxon>
        <taxon>Bacillota</taxon>
        <taxon>Clostridia</taxon>
        <taxon>Eubacteriales</taxon>
        <taxon>Eubacteriaceae</taxon>
        <taxon>Eubacterium</taxon>
    </lineage>
</organism>
<evidence type="ECO:0000313" key="1">
    <source>
        <dbReference type="EMBL" id="SJZ98198.1"/>
    </source>
</evidence>
<name>A0A1T4Q4Q7_9FIRM</name>
<dbReference type="EMBL" id="FUXA01000016">
    <property type="protein sequence ID" value="SJZ98198.1"/>
    <property type="molecule type" value="Genomic_DNA"/>
</dbReference>
<reference evidence="1 2" key="1">
    <citation type="submission" date="2017-02" db="EMBL/GenBank/DDBJ databases">
        <authorList>
            <person name="Peterson S.W."/>
        </authorList>
    </citation>
    <scope>NUCLEOTIDE SEQUENCE [LARGE SCALE GENOMIC DNA]</scope>
    <source>
        <strain evidence="1 2">ATCC 17233</strain>
    </source>
</reference>
<proteinExistence type="predicted"/>
<keyword evidence="2" id="KW-1185">Reference proteome</keyword>
<accession>A0A1T4Q4Q7</accession>
<gene>
    <name evidence="1" type="ORF">SAMN02745110_02236</name>
</gene>